<dbReference type="AlphaFoldDB" id="A0AA88J021"/>
<sequence length="87" mass="10060">MESEASMTVFKNGRGIQMLPQPISETKFRAVFLAYFPRLFLKNGHANSVVKSAFCSSEMIWKSDLEQRKSDENSVHLTFELPWRCQT</sequence>
<keyword evidence="2" id="KW-1185">Reference proteome</keyword>
<evidence type="ECO:0000313" key="1">
    <source>
        <dbReference type="EMBL" id="GMN58176.1"/>
    </source>
</evidence>
<evidence type="ECO:0000313" key="2">
    <source>
        <dbReference type="Proteomes" id="UP001187192"/>
    </source>
</evidence>
<dbReference type="Proteomes" id="UP001187192">
    <property type="component" value="Unassembled WGS sequence"/>
</dbReference>
<dbReference type="EMBL" id="BTGU01000076">
    <property type="protein sequence ID" value="GMN58176.1"/>
    <property type="molecule type" value="Genomic_DNA"/>
</dbReference>
<name>A0AA88J021_FICCA</name>
<organism evidence="1 2">
    <name type="scientific">Ficus carica</name>
    <name type="common">Common fig</name>
    <dbReference type="NCBI Taxonomy" id="3494"/>
    <lineage>
        <taxon>Eukaryota</taxon>
        <taxon>Viridiplantae</taxon>
        <taxon>Streptophyta</taxon>
        <taxon>Embryophyta</taxon>
        <taxon>Tracheophyta</taxon>
        <taxon>Spermatophyta</taxon>
        <taxon>Magnoliopsida</taxon>
        <taxon>eudicotyledons</taxon>
        <taxon>Gunneridae</taxon>
        <taxon>Pentapetalae</taxon>
        <taxon>rosids</taxon>
        <taxon>fabids</taxon>
        <taxon>Rosales</taxon>
        <taxon>Moraceae</taxon>
        <taxon>Ficeae</taxon>
        <taxon>Ficus</taxon>
    </lineage>
</organism>
<protein>
    <submittedName>
        <fullName evidence="1">Uncharacterized protein</fullName>
    </submittedName>
</protein>
<reference evidence="1" key="1">
    <citation type="submission" date="2023-07" db="EMBL/GenBank/DDBJ databases">
        <title>draft genome sequence of fig (Ficus carica).</title>
        <authorList>
            <person name="Takahashi T."/>
            <person name="Nishimura K."/>
        </authorList>
    </citation>
    <scope>NUCLEOTIDE SEQUENCE</scope>
</reference>
<comment type="caution">
    <text evidence="1">The sequence shown here is derived from an EMBL/GenBank/DDBJ whole genome shotgun (WGS) entry which is preliminary data.</text>
</comment>
<proteinExistence type="predicted"/>
<gene>
    <name evidence="1" type="ORF">TIFTF001_027289</name>
</gene>
<accession>A0AA88J021</accession>